<dbReference type="PROSITE" id="PS51443">
    <property type="entry name" value="PCS"/>
    <property type="match status" value="1"/>
</dbReference>
<reference evidence="7 8" key="1">
    <citation type="journal article" date="2019" name="Nat. Plants">
        <title>Stout camphor tree genome fills gaps in understanding of flowering plant genome evolution.</title>
        <authorList>
            <person name="Chaw S.M."/>
            <person name="Liu Y.C."/>
            <person name="Wu Y.W."/>
            <person name="Wang H.Y."/>
            <person name="Lin C.I."/>
            <person name="Wu C.S."/>
            <person name="Ke H.M."/>
            <person name="Chang L.Y."/>
            <person name="Hsu C.Y."/>
            <person name="Yang H.T."/>
            <person name="Sudianto E."/>
            <person name="Hsu M.H."/>
            <person name="Wu K.P."/>
            <person name="Wang L.N."/>
            <person name="Leebens-Mack J.H."/>
            <person name="Tsai I.J."/>
        </authorList>
    </citation>
    <scope>NUCLEOTIDE SEQUENCE [LARGE SCALE GENOMIC DNA]</scope>
    <source>
        <strain evidence="8">cv. Chaw 1501</strain>
        <tissue evidence="7">Young leaves</tissue>
    </source>
</reference>
<organism evidence="7 8">
    <name type="scientific">Cinnamomum micranthum f. kanehirae</name>
    <dbReference type="NCBI Taxonomy" id="337451"/>
    <lineage>
        <taxon>Eukaryota</taxon>
        <taxon>Viridiplantae</taxon>
        <taxon>Streptophyta</taxon>
        <taxon>Embryophyta</taxon>
        <taxon>Tracheophyta</taxon>
        <taxon>Spermatophyta</taxon>
        <taxon>Magnoliopsida</taxon>
        <taxon>Magnoliidae</taxon>
        <taxon>Laurales</taxon>
        <taxon>Lauraceae</taxon>
        <taxon>Cinnamomum</taxon>
    </lineage>
</organism>
<keyword evidence="8" id="KW-1185">Reference proteome</keyword>
<evidence type="ECO:0000256" key="4">
    <source>
        <dbReference type="ARBA" id="ARBA00022723"/>
    </source>
</evidence>
<evidence type="ECO:0000256" key="1">
    <source>
        <dbReference type="ARBA" id="ARBA00012468"/>
    </source>
</evidence>
<evidence type="ECO:0000256" key="3">
    <source>
        <dbReference type="ARBA" id="ARBA00022679"/>
    </source>
</evidence>
<proteinExistence type="predicted"/>
<dbReference type="EMBL" id="QPKB01000003">
    <property type="protein sequence ID" value="RWR81149.1"/>
    <property type="molecule type" value="Genomic_DNA"/>
</dbReference>
<evidence type="ECO:0000313" key="7">
    <source>
        <dbReference type="EMBL" id="RWR81149.1"/>
    </source>
</evidence>
<dbReference type="InterPro" id="IPR038156">
    <property type="entry name" value="PCS_N_sf"/>
</dbReference>
<comment type="caution">
    <text evidence="7">The sequence shown here is derived from an EMBL/GenBank/DDBJ whole genome shotgun (WGS) entry which is preliminary data.</text>
</comment>
<dbReference type="InterPro" id="IPR007719">
    <property type="entry name" value="PCS_N"/>
</dbReference>
<dbReference type="Proteomes" id="UP000283530">
    <property type="component" value="Unassembled WGS sequence"/>
</dbReference>
<accession>A0A443NRK8</accession>
<dbReference type="InterPro" id="IPR015407">
    <property type="entry name" value="Phytochelatin_synthase_C"/>
</dbReference>
<evidence type="ECO:0000313" key="8">
    <source>
        <dbReference type="Proteomes" id="UP000283530"/>
    </source>
</evidence>
<feature type="domain" description="Peptidase C83" evidence="6">
    <location>
        <begin position="1"/>
        <end position="221"/>
    </location>
</feature>
<dbReference type="STRING" id="337451.A0A443NRK8"/>
<dbReference type="SUPFAM" id="SSF54001">
    <property type="entry name" value="Cysteine proteinases"/>
    <property type="match status" value="1"/>
</dbReference>
<protein>
    <recommendedName>
        <fullName evidence="1">glutathione gamma-glutamylcysteinyltransferase</fullName>
        <ecNumber evidence="1">2.3.2.15</ecNumber>
    </recommendedName>
</protein>
<dbReference type="GO" id="GO:0046872">
    <property type="term" value="F:metal ion binding"/>
    <property type="evidence" value="ECO:0007669"/>
    <property type="project" value="UniProtKB-KW"/>
</dbReference>
<dbReference type="GO" id="GO:0098849">
    <property type="term" value="P:cellular detoxification of cadmium ion"/>
    <property type="evidence" value="ECO:0007669"/>
    <property type="project" value="TreeGrafter"/>
</dbReference>
<evidence type="ECO:0000256" key="2">
    <source>
        <dbReference type="ARBA" id="ARBA00022539"/>
    </source>
</evidence>
<dbReference type="Pfam" id="PF05023">
    <property type="entry name" value="Phytochelatin"/>
    <property type="match status" value="1"/>
</dbReference>
<dbReference type="GO" id="GO:0016756">
    <property type="term" value="F:glutathione gamma-glutamylcysteinyltransferase activity"/>
    <property type="evidence" value="ECO:0007669"/>
    <property type="project" value="UniProtKB-EC"/>
</dbReference>
<evidence type="ECO:0000256" key="5">
    <source>
        <dbReference type="ARBA" id="ARBA00023315"/>
    </source>
</evidence>
<dbReference type="InterPro" id="IPR038765">
    <property type="entry name" value="Papain-like_cys_pep_sf"/>
</dbReference>
<dbReference type="FunFam" id="3.90.70.30:FF:000001">
    <property type="entry name" value="Glutathione gamma-glutamylcysteinyltransferase 1"/>
    <property type="match status" value="1"/>
</dbReference>
<dbReference type="OrthoDB" id="448954at2759"/>
<keyword evidence="4" id="KW-0479">Metal-binding</keyword>
<evidence type="ECO:0000259" key="6">
    <source>
        <dbReference type="PROSITE" id="PS51443"/>
    </source>
</evidence>
<dbReference type="Pfam" id="PF09328">
    <property type="entry name" value="Phytochelatin_C"/>
    <property type="match status" value="1"/>
</dbReference>
<dbReference type="GO" id="GO:0010273">
    <property type="term" value="P:detoxification of copper ion"/>
    <property type="evidence" value="ECO:0007669"/>
    <property type="project" value="TreeGrafter"/>
</dbReference>
<name>A0A443NRK8_9MAGN</name>
<dbReference type="PANTHER" id="PTHR33447:SF2">
    <property type="entry name" value="GLUTATHIONE GAMMA-GLUTAMYLCYSTEINYLTRANSFERASE"/>
    <property type="match status" value="1"/>
</dbReference>
<keyword evidence="2" id="KW-0104">Cadmium</keyword>
<dbReference type="GO" id="GO:0046938">
    <property type="term" value="P:phytochelatin biosynthetic process"/>
    <property type="evidence" value="ECO:0007669"/>
    <property type="project" value="InterPro"/>
</dbReference>
<dbReference type="Gene3D" id="3.90.70.30">
    <property type="entry name" value="Phytochelatin synthase, N-terminal domain"/>
    <property type="match status" value="1"/>
</dbReference>
<dbReference type="InterPro" id="IPR040409">
    <property type="entry name" value="PCS-like"/>
</dbReference>
<dbReference type="EC" id="2.3.2.15" evidence="1"/>
<dbReference type="AlphaFoldDB" id="A0A443NRK8"/>
<keyword evidence="5" id="KW-0012">Acyltransferase</keyword>
<dbReference type="PANTHER" id="PTHR33447">
    <property type="entry name" value="GLUTATHIONE GAMMA-GLUTAMYLCYSTEINYLTRANSFERASE"/>
    <property type="match status" value="1"/>
</dbReference>
<sequence>MALAGLYRRILPSPPAIEFSSSEGKQLFSEALQSGTMEGFFKLISYFQTQSEPAYCGLASLSVVLNALAIDPGRKWKGPWRWFDESMLDCCEPLEKVKAKGITFAKVACLAECAGAQVESFRSNKSSIDDFRRHIMNCTASEDCHIIASYHRAAFKQTGTGHFSPIGGYHAGRDMALILDVARFKYPPHWVPLSLLWEAMDTIDEATGHHRGFMLISRLQRAPSLLYTLSCRHESWVRTAKYLIEDVPVLLKSDDIKSVQDILTVLFTSLPTNIGEFVKWVAEVRRQEEGGSKLSEEEKARLAVKEEVLKEVHETELYKCVTEWLSSPSSCCRKVSSLHDKDSLPEIAASVCCQGAELLTGMHGTAGGFCCSATCVKCLKGDGDPPKTVVSGMVTSGGGEQGFDMLVPMSQTKLGSDCGCGPSCIGMHPASNDVLTALLLALPPHTWSSIKEEKLLAKIQGLVSTENLPPILQEEVLQLRWQLNFLKKCQDNKVDDDVY</sequence>
<keyword evidence="3" id="KW-0808">Transferase</keyword>
<gene>
    <name evidence="7" type="ORF">CKAN_00982000</name>
</gene>